<organism evidence="1 4">
    <name type="scientific">Plasmodium ovale curtisi</name>
    <dbReference type="NCBI Taxonomy" id="864141"/>
    <lineage>
        <taxon>Eukaryota</taxon>
        <taxon>Sar</taxon>
        <taxon>Alveolata</taxon>
        <taxon>Apicomplexa</taxon>
        <taxon>Aconoidasida</taxon>
        <taxon>Haemosporida</taxon>
        <taxon>Plasmodiidae</taxon>
        <taxon>Plasmodium</taxon>
        <taxon>Plasmodium (Plasmodium)</taxon>
    </lineage>
</organism>
<evidence type="ECO:0000313" key="2">
    <source>
        <dbReference type="EMBL" id="SBS99594.1"/>
    </source>
</evidence>
<name>A0A1A8WEW9_PLAOA</name>
<dbReference type="AlphaFoldDB" id="A0A1A8WEW9"/>
<dbReference type="Proteomes" id="UP000078546">
    <property type="component" value="Unassembled WGS sequence"/>
</dbReference>
<dbReference type="Proteomes" id="UP000078560">
    <property type="component" value="Unassembled WGS sequence"/>
</dbReference>
<dbReference type="VEuPathDB" id="PlasmoDB:PocGH01_00188200"/>
<accession>A0A1A8WEW9</accession>
<reference evidence="1" key="2">
    <citation type="submission" date="2016-05" db="EMBL/GenBank/DDBJ databases">
        <authorList>
            <person name="Lavstsen T."/>
            <person name="Jespersen J.S."/>
        </authorList>
    </citation>
    <scope>NUCLEOTIDE SEQUENCE [LARGE SCALE GENOMIC DNA]</scope>
</reference>
<evidence type="ECO:0000313" key="3">
    <source>
        <dbReference type="Proteomes" id="UP000078546"/>
    </source>
</evidence>
<protein>
    <submittedName>
        <fullName evidence="1">PIR Superfamily Protein</fullName>
    </submittedName>
</protein>
<gene>
    <name evidence="2" type="ORF">POVCU1_053740</name>
    <name evidence="1" type="ORF">POVCU2_0067750</name>
</gene>
<proteinExistence type="predicted"/>
<dbReference type="EMBL" id="FLQV01001391">
    <property type="protein sequence ID" value="SBS99594.1"/>
    <property type="molecule type" value="Genomic_DNA"/>
</dbReference>
<dbReference type="EMBL" id="FLQU01001114">
    <property type="protein sequence ID" value="SBS91485.1"/>
    <property type="molecule type" value="Genomic_DNA"/>
</dbReference>
<sequence length="259" mass="30464">MQNNLKNFGLSYKLNSKIDELNRLHIEKMNILYELHKRLYNLYDHYSIDSSECLIKLKDYYNKGWIECLQGRDIKFYKALNKFRTIYENGKSSIPKSGKTNKMLLLPELVSSQSSQPTGIKTRKIGLNLISMEDLPSDDGLHIIKDDNCPNFKKLLSQECTILFESDEYQNKCAMMNMLLGFLKYFNQNIKDIALESFLNELFTQLYEKESQNMNKFIQNGNHVEQSKTYCKVHKQCNEQLSKDLIQIKDSFQLHPKKK</sequence>
<reference evidence="3 4" key="1">
    <citation type="submission" date="2016-05" db="EMBL/GenBank/DDBJ databases">
        <authorList>
            <person name="Naeem Raeece"/>
        </authorList>
    </citation>
    <scope>NUCLEOTIDE SEQUENCE [LARGE SCALE GENOMIC DNA]</scope>
</reference>
<evidence type="ECO:0000313" key="4">
    <source>
        <dbReference type="Proteomes" id="UP000078560"/>
    </source>
</evidence>
<evidence type="ECO:0000313" key="1">
    <source>
        <dbReference type="EMBL" id="SBS91485.1"/>
    </source>
</evidence>